<comment type="caution">
    <text evidence="1">The sequence shown here is derived from an EMBL/GenBank/DDBJ whole genome shotgun (WGS) entry which is preliminary data.</text>
</comment>
<evidence type="ECO:0000313" key="2">
    <source>
        <dbReference type="Proteomes" id="UP000609064"/>
    </source>
</evidence>
<name>A0A916YMS5_9BACT</name>
<proteinExistence type="predicted"/>
<sequence length="157" mass="18197">MAQAKVEIIDALRRTAKKLSSGNEYMWGHMGSCNCGNLVQEVTKRTKAEIHAYAMQGNGDWNEQLNEYCGISEMPIDMLIHEMLTSGFSLEDLQNLEKLSDKKILMRLPIENRYLRHNVRADVIVYLTEWANMLEEQLLDTIKLPEFLQEEKTLEYA</sequence>
<organism evidence="1 2">
    <name type="scientific">Emticicia aquatilis</name>
    <dbReference type="NCBI Taxonomy" id="1537369"/>
    <lineage>
        <taxon>Bacteria</taxon>
        <taxon>Pseudomonadati</taxon>
        <taxon>Bacteroidota</taxon>
        <taxon>Cytophagia</taxon>
        <taxon>Cytophagales</taxon>
        <taxon>Leadbetterellaceae</taxon>
        <taxon>Emticicia</taxon>
    </lineage>
</organism>
<accession>A0A916YMS5</accession>
<dbReference type="EMBL" id="BMKK01000003">
    <property type="protein sequence ID" value="GGD52026.1"/>
    <property type="molecule type" value="Genomic_DNA"/>
</dbReference>
<reference evidence="1" key="2">
    <citation type="submission" date="2020-09" db="EMBL/GenBank/DDBJ databases">
        <authorList>
            <person name="Sun Q."/>
            <person name="Zhou Y."/>
        </authorList>
    </citation>
    <scope>NUCLEOTIDE SEQUENCE</scope>
    <source>
        <strain evidence="1">CGMCC 1.15958</strain>
    </source>
</reference>
<dbReference type="RefSeq" id="WP_188765479.1">
    <property type="nucleotide sequence ID" value="NZ_BMKK01000003.1"/>
</dbReference>
<keyword evidence="2" id="KW-1185">Reference proteome</keyword>
<evidence type="ECO:0000313" key="1">
    <source>
        <dbReference type="EMBL" id="GGD52026.1"/>
    </source>
</evidence>
<dbReference type="Proteomes" id="UP000609064">
    <property type="component" value="Unassembled WGS sequence"/>
</dbReference>
<dbReference type="AlphaFoldDB" id="A0A916YMS5"/>
<gene>
    <name evidence="1" type="ORF">GCM10011514_15370</name>
</gene>
<protein>
    <submittedName>
        <fullName evidence="1">Uncharacterized protein</fullName>
    </submittedName>
</protein>
<reference evidence="1" key="1">
    <citation type="journal article" date="2014" name="Int. J. Syst. Evol. Microbiol.">
        <title>Complete genome sequence of Corynebacterium casei LMG S-19264T (=DSM 44701T), isolated from a smear-ripened cheese.</title>
        <authorList>
            <consortium name="US DOE Joint Genome Institute (JGI-PGF)"/>
            <person name="Walter F."/>
            <person name="Albersmeier A."/>
            <person name="Kalinowski J."/>
            <person name="Ruckert C."/>
        </authorList>
    </citation>
    <scope>NUCLEOTIDE SEQUENCE</scope>
    <source>
        <strain evidence="1">CGMCC 1.15958</strain>
    </source>
</reference>